<dbReference type="Proteomes" id="UP000307968">
    <property type="component" value="Chromosome"/>
</dbReference>
<dbReference type="PANTHER" id="PTHR44360">
    <property type="entry name" value="DNAJ HOMOLOG SUBFAMILY B MEMBER 9"/>
    <property type="match status" value="1"/>
</dbReference>
<dbReference type="InterPro" id="IPR051948">
    <property type="entry name" value="Hsp70_co-chaperone_J-domain"/>
</dbReference>
<dbReference type="Gene3D" id="1.10.287.110">
    <property type="entry name" value="DnaJ domain"/>
    <property type="match status" value="1"/>
</dbReference>
<dbReference type="GO" id="GO:0036503">
    <property type="term" value="P:ERAD pathway"/>
    <property type="evidence" value="ECO:0007669"/>
    <property type="project" value="TreeGrafter"/>
</dbReference>
<dbReference type="GO" id="GO:0003677">
    <property type="term" value="F:DNA binding"/>
    <property type="evidence" value="ECO:0007669"/>
    <property type="project" value="UniProtKB-KW"/>
</dbReference>
<dbReference type="InterPro" id="IPR036869">
    <property type="entry name" value="J_dom_sf"/>
</dbReference>
<dbReference type="CDD" id="cd06257">
    <property type="entry name" value="DnaJ"/>
    <property type="match status" value="1"/>
</dbReference>
<evidence type="ECO:0000313" key="4">
    <source>
        <dbReference type="Proteomes" id="UP000307968"/>
    </source>
</evidence>
<dbReference type="Pfam" id="PF00226">
    <property type="entry name" value="DnaJ"/>
    <property type="match status" value="1"/>
</dbReference>
<evidence type="ECO:0000256" key="1">
    <source>
        <dbReference type="ARBA" id="ARBA00023186"/>
    </source>
</evidence>
<protein>
    <submittedName>
        <fullName evidence="3">Curved DNA-binding protein</fullName>
    </submittedName>
</protein>
<dbReference type="PRINTS" id="PR00625">
    <property type="entry name" value="JDOMAIN"/>
</dbReference>
<evidence type="ECO:0000259" key="2">
    <source>
        <dbReference type="PROSITE" id="PS50076"/>
    </source>
</evidence>
<organism evidence="3 4">
    <name type="scientific">Serratia rubidaea</name>
    <name type="common">Serratia marinorubra</name>
    <dbReference type="NCBI Taxonomy" id="61652"/>
    <lineage>
        <taxon>Bacteria</taxon>
        <taxon>Pseudomonadati</taxon>
        <taxon>Pseudomonadota</taxon>
        <taxon>Gammaproteobacteria</taxon>
        <taxon>Enterobacterales</taxon>
        <taxon>Yersiniaceae</taxon>
        <taxon>Serratia</taxon>
    </lineage>
</organism>
<dbReference type="GO" id="GO:0051087">
    <property type="term" value="F:protein-folding chaperone binding"/>
    <property type="evidence" value="ECO:0007669"/>
    <property type="project" value="TreeGrafter"/>
</dbReference>
<reference evidence="3 4" key="1">
    <citation type="submission" date="2019-05" db="EMBL/GenBank/DDBJ databases">
        <authorList>
            <consortium name="Pathogen Informatics"/>
        </authorList>
    </citation>
    <scope>NUCLEOTIDE SEQUENCE [LARGE SCALE GENOMIC DNA]</scope>
    <source>
        <strain evidence="3 4">NCTC12971</strain>
    </source>
</reference>
<dbReference type="GO" id="GO:0051787">
    <property type="term" value="F:misfolded protein binding"/>
    <property type="evidence" value="ECO:0007669"/>
    <property type="project" value="TreeGrafter"/>
</dbReference>
<dbReference type="EMBL" id="LR590463">
    <property type="protein sequence ID" value="VTP67229.1"/>
    <property type="molecule type" value="Genomic_DNA"/>
</dbReference>
<accession>A0A4U9HXA0</accession>
<feature type="domain" description="J" evidence="2">
    <location>
        <begin position="5"/>
        <end position="53"/>
    </location>
</feature>
<dbReference type="SUPFAM" id="SSF46565">
    <property type="entry name" value="Chaperone J-domain"/>
    <property type="match status" value="1"/>
</dbReference>
<sequence length="53" mass="6232">MEFKDYYTILGVKPEDDLKAIKTAYRRLARKYHPDVSKEPDAEAKFKEVARSL</sequence>
<dbReference type="InterPro" id="IPR001623">
    <property type="entry name" value="DnaJ_domain"/>
</dbReference>
<gene>
    <name evidence="3" type="primary">cbpA_3</name>
    <name evidence="3" type="ORF">NCTC12971_05001</name>
</gene>
<proteinExistence type="predicted"/>
<keyword evidence="1" id="KW-0143">Chaperone</keyword>
<keyword evidence="3" id="KW-0238">DNA-binding</keyword>
<dbReference type="SMART" id="SM00271">
    <property type="entry name" value="DnaJ"/>
    <property type="match status" value="1"/>
</dbReference>
<dbReference type="PANTHER" id="PTHR44360:SF1">
    <property type="entry name" value="DNAJ HOMOLOG SUBFAMILY B MEMBER 9"/>
    <property type="match status" value="1"/>
</dbReference>
<dbReference type="PROSITE" id="PS50076">
    <property type="entry name" value="DNAJ_2"/>
    <property type="match status" value="1"/>
</dbReference>
<dbReference type="AlphaFoldDB" id="A0A4U9HXA0"/>
<evidence type="ECO:0000313" key="3">
    <source>
        <dbReference type="EMBL" id="VTP67229.1"/>
    </source>
</evidence>
<name>A0A4U9HXA0_SERRU</name>